<evidence type="ECO:0000256" key="1">
    <source>
        <dbReference type="SAM" id="MobiDB-lite"/>
    </source>
</evidence>
<name>A0ABV0UJQ5_9TELE</name>
<dbReference type="Proteomes" id="UP001482620">
    <property type="component" value="Unassembled WGS sequence"/>
</dbReference>
<gene>
    <name evidence="2" type="ORF">ILYODFUR_027249</name>
</gene>
<comment type="caution">
    <text evidence="2">The sequence shown here is derived from an EMBL/GenBank/DDBJ whole genome shotgun (WGS) entry which is preliminary data.</text>
</comment>
<reference evidence="2 3" key="1">
    <citation type="submission" date="2021-06" db="EMBL/GenBank/DDBJ databases">
        <authorList>
            <person name="Palmer J.M."/>
        </authorList>
    </citation>
    <scope>NUCLEOTIDE SEQUENCE [LARGE SCALE GENOMIC DNA]</scope>
    <source>
        <strain evidence="3">if_2019</strain>
        <tissue evidence="2">Muscle</tissue>
    </source>
</reference>
<protein>
    <submittedName>
        <fullName evidence="2">Uncharacterized protein</fullName>
    </submittedName>
</protein>
<proteinExistence type="predicted"/>
<sequence>MSSMLRHYTAKHENTQPHATGQGSRKQELDEALVDFTVKNTQPFTVLKPIPPSQTVPCHTSLLSSL</sequence>
<organism evidence="2 3">
    <name type="scientific">Ilyodon furcidens</name>
    <name type="common">goldbreast splitfin</name>
    <dbReference type="NCBI Taxonomy" id="33524"/>
    <lineage>
        <taxon>Eukaryota</taxon>
        <taxon>Metazoa</taxon>
        <taxon>Chordata</taxon>
        <taxon>Craniata</taxon>
        <taxon>Vertebrata</taxon>
        <taxon>Euteleostomi</taxon>
        <taxon>Actinopterygii</taxon>
        <taxon>Neopterygii</taxon>
        <taxon>Teleostei</taxon>
        <taxon>Neoteleostei</taxon>
        <taxon>Acanthomorphata</taxon>
        <taxon>Ovalentaria</taxon>
        <taxon>Atherinomorphae</taxon>
        <taxon>Cyprinodontiformes</taxon>
        <taxon>Goodeidae</taxon>
        <taxon>Ilyodon</taxon>
    </lineage>
</organism>
<evidence type="ECO:0000313" key="3">
    <source>
        <dbReference type="Proteomes" id="UP001482620"/>
    </source>
</evidence>
<dbReference type="EMBL" id="JAHRIQ010073073">
    <property type="protein sequence ID" value="MEQ2245380.1"/>
    <property type="molecule type" value="Genomic_DNA"/>
</dbReference>
<keyword evidence="3" id="KW-1185">Reference proteome</keyword>
<accession>A0ABV0UJQ5</accession>
<evidence type="ECO:0000313" key="2">
    <source>
        <dbReference type="EMBL" id="MEQ2245380.1"/>
    </source>
</evidence>
<feature type="region of interest" description="Disordered" evidence="1">
    <location>
        <begin position="1"/>
        <end position="28"/>
    </location>
</feature>